<dbReference type="Pfam" id="PF11193">
    <property type="entry name" value="DUF2812"/>
    <property type="match status" value="1"/>
</dbReference>
<dbReference type="RefSeq" id="WP_186854645.1">
    <property type="nucleotide sequence ID" value="NZ_JACOPG010000004.1"/>
</dbReference>
<feature type="transmembrane region" description="Helical" evidence="1">
    <location>
        <begin position="152"/>
        <end position="178"/>
    </location>
</feature>
<sequence length="320" mass="37239">MKDKKITFKYFSIAEYEKEEAYLRKMHQQGWKLVKISLRYLYVRAYIFEKCQPEDVIYRTDYDQTGGDAYIQMFADCGWEYLFDFDESSYFRKKKEDIAEDEDIFCDDASRLAMVRRVFKARYIPYLTLCVSDIIFWIGLDSLIYMGSGKSGLIITTILWITILLALLYLGVLTMQFYKCEKKLAEETEAAEGVKYKYIGLAVLWVALALVTGILILYANRSDYSVTDRDNGFSIESKRMNTELEREYEAQKGDQIAIGHDIDDGYIEITIEDSEGQVLASQSYEDWSEDIQTIVVPKDGRYRIICKGRHARGSIQVNLE</sequence>
<feature type="transmembrane region" description="Helical" evidence="1">
    <location>
        <begin position="198"/>
        <end position="219"/>
    </location>
</feature>
<keyword evidence="1" id="KW-0472">Membrane</keyword>
<dbReference type="InterPro" id="IPR021359">
    <property type="entry name" value="DUF2812"/>
</dbReference>
<reference evidence="2 3" key="1">
    <citation type="submission" date="2020-08" db="EMBL/GenBank/DDBJ databases">
        <title>Genome public.</title>
        <authorList>
            <person name="Liu C."/>
            <person name="Sun Q."/>
        </authorList>
    </citation>
    <scope>NUCLEOTIDE SEQUENCE [LARGE SCALE GENOMIC DNA]</scope>
    <source>
        <strain evidence="2 3">NSJ-9</strain>
    </source>
</reference>
<keyword evidence="1" id="KW-0812">Transmembrane</keyword>
<proteinExistence type="predicted"/>
<keyword evidence="3" id="KW-1185">Reference proteome</keyword>
<dbReference type="Proteomes" id="UP000643810">
    <property type="component" value="Unassembled WGS sequence"/>
</dbReference>
<feature type="transmembrane region" description="Helical" evidence="1">
    <location>
        <begin position="123"/>
        <end position="140"/>
    </location>
</feature>
<protein>
    <submittedName>
        <fullName evidence="2">DUF2812 domain-containing protein</fullName>
    </submittedName>
</protein>
<name>A0ABR7GIG9_9FIRM</name>
<evidence type="ECO:0000313" key="2">
    <source>
        <dbReference type="EMBL" id="MBC5687085.1"/>
    </source>
</evidence>
<dbReference type="EMBL" id="JACOPG010000004">
    <property type="protein sequence ID" value="MBC5687085.1"/>
    <property type="molecule type" value="Genomic_DNA"/>
</dbReference>
<keyword evidence="1" id="KW-1133">Transmembrane helix</keyword>
<evidence type="ECO:0000313" key="3">
    <source>
        <dbReference type="Proteomes" id="UP000643810"/>
    </source>
</evidence>
<gene>
    <name evidence="2" type="ORF">H8R94_10795</name>
</gene>
<accession>A0ABR7GIG9</accession>
<organism evidence="2 3">
    <name type="scientific">Roseburia lenta</name>
    <dbReference type="NCBI Taxonomy" id="2763061"/>
    <lineage>
        <taxon>Bacteria</taxon>
        <taxon>Bacillati</taxon>
        <taxon>Bacillota</taxon>
        <taxon>Clostridia</taxon>
        <taxon>Lachnospirales</taxon>
        <taxon>Lachnospiraceae</taxon>
        <taxon>Roseburia</taxon>
    </lineage>
</organism>
<comment type="caution">
    <text evidence="2">The sequence shown here is derived from an EMBL/GenBank/DDBJ whole genome shotgun (WGS) entry which is preliminary data.</text>
</comment>
<evidence type="ECO:0000256" key="1">
    <source>
        <dbReference type="SAM" id="Phobius"/>
    </source>
</evidence>